<evidence type="ECO:0000313" key="1">
    <source>
        <dbReference type="EMBL" id="MFC7330977.1"/>
    </source>
</evidence>
<proteinExistence type="predicted"/>
<protein>
    <submittedName>
        <fullName evidence="1">Uncharacterized protein</fullName>
    </submittedName>
</protein>
<gene>
    <name evidence="1" type="ORF">ACFQRF_24890</name>
</gene>
<dbReference type="RefSeq" id="WP_379873617.1">
    <property type="nucleotide sequence ID" value="NZ_JBHTBH010000015.1"/>
</dbReference>
<keyword evidence="2" id="KW-1185">Reference proteome</keyword>
<evidence type="ECO:0000313" key="2">
    <source>
        <dbReference type="Proteomes" id="UP001596540"/>
    </source>
</evidence>
<reference evidence="2" key="1">
    <citation type="journal article" date="2019" name="Int. J. Syst. Evol. Microbiol.">
        <title>The Global Catalogue of Microorganisms (GCM) 10K type strain sequencing project: providing services to taxonomists for standard genome sequencing and annotation.</title>
        <authorList>
            <consortium name="The Broad Institute Genomics Platform"/>
            <consortium name="The Broad Institute Genome Sequencing Center for Infectious Disease"/>
            <person name="Wu L."/>
            <person name="Ma J."/>
        </authorList>
    </citation>
    <scope>NUCLEOTIDE SEQUENCE [LARGE SCALE GENOMIC DNA]</scope>
    <source>
        <strain evidence="2">CGMCC 4.7382</strain>
    </source>
</reference>
<sequence length="231" mass="25930">MIEAIPPDSPAGRAMRDWARELDPTEPYPFETAFLSGKLYKVRRSTAGCSIVVAEKDDFRRVHVAEDKVVPAGVIPARLAGPQALELALAEARSRKPGYAALPRATPDIDGHDLRPDPLRARSPEAFVEAMRAFRVWAGEPSYRAMQSRCGRRVAASTFCTALKSDEMPKLGLVEAFVEACGGDEDEKRRWTTAWRRVTMRDYTRIDPRGSADEFYFWVADRFPRRDRAAG</sequence>
<dbReference type="EMBL" id="JBHTBH010000015">
    <property type="protein sequence ID" value="MFC7330977.1"/>
    <property type="molecule type" value="Genomic_DNA"/>
</dbReference>
<comment type="caution">
    <text evidence="1">The sequence shown here is derived from an EMBL/GenBank/DDBJ whole genome shotgun (WGS) entry which is preliminary data.</text>
</comment>
<name>A0ABW2KP48_9ACTN</name>
<dbReference type="Proteomes" id="UP001596540">
    <property type="component" value="Unassembled WGS sequence"/>
</dbReference>
<accession>A0ABW2KP48</accession>
<organism evidence="1 2">
    <name type="scientific">Marinactinospora rubrisoli</name>
    <dbReference type="NCBI Taxonomy" id="2715399"/>
    <lineage>
        <taxon>Bacteria</taxon>
        <taxon>Bacillati</taxon>
        <taxon>Actinomycetota</taxon>
        <taxon>Actinomycetes</taxon>
        <taxon>Streptosporangiales</taxon>
        <taxon>Nocardiopsidaceae</taxon>
        <taxon>Marinactinospora</taxon>
    </lineage>
</organism>